<dbReference type="PANTHER" id="PTHR22789">
    <property type="entry name" value="FUCULOSE PHOSPHATE ALDOLASE"/>
    <property type="match status" value="1"/>
</dbReference>
<name>A0ABT2JJI0_9PSEU</name>
<protein>
    <submittedName>
        <fullName evidence="4">Class II aldolase/adducin family protein</fullName>
    </submittedName>
</protein>
<dbReference type="PANTHER" id="PTHR22789:SF0">
    <property type="entry name" value="3-OXO-TETRONATE 4-PHOSPHATE DECARBOXYLASE-RELATED"/>
    <property type="match status" value="1"/>
</dbReference>
<reference evidence="4 5" key="1">
    <citation type="submission" date="2021-02" db="EMBL/GenBank/DDBJ databases">
        <title>Actinophytocola xerophila sp. nov., isolated from soil of cotton cropping field.</title>
        <authorList>
            <person name="Huang R."/>
            <person name="Chen X."/>
            <person name="Ge X."/>
            <person name="Liu W."/>
        </authorList>
    </citation>
    <scope>NUCLEOTIDE SEQUENCE [LARGE SCALE GENOMIC DNA]</scope>
    <source>
        <strain evidence="4 5">S1-96</strain>
    </source>
</reference>
<proteinExistence type="predicted"/>
<evidence type="ECO:0000256" key="1">
    <source>
        <dbReference type="ARBA" id="ARBA00022723"/>
    </source>
</evidence>
<feature type="domain" description="Class II aldolase/adducin N-terminal" evidence="3">
    <location>
        <begin position="8"/>
        <end position="181"/>
    </location>
</feature>
<dbReference type="InterPro" id="IPR001303">
    <property type="entry name" value="Aldolase_II/adducin_N"/>
</dbReference>
<dbReference type="Pfam" id="PF00596">
    <property type="entry name" value="Aldolase_II"/>
    <property type="match status" value="1"/>
</dbReference>
<organism evidence="4 5">
    <name type="scientific">Actinophytocola gossypii</name>
    <dbReference type="NCBI Taxonomy" id="2812003"/>
    <lineage>
        <taxon>Bacteria</taxon>
        <taxon>Bacillati</taxon>
        <taxon>Actinomycetota</taxon>
        <taxon>Actinomycetes</taxon>
        <taxon>Pseudonocardiales</taxon>
        <taxon>Pseudonocardiaceae</taxon>
    </lineage>
</organism>
<evidence type="ECO:0000259" key="3">
    <source>
        <dbReference type="SMART" id="SM01007"/>
    </source>
</evidence>
<evidence type="ECO:0000313" key="5">
    <source>
        <dbReference type="Proteomes" id="UP001156441"/>
    </source>
</evidence>
<keyword evidence="1" id="KW-0479">Metal-binding</keyword>
<keyword evidence="2" id="KW-0456">Lyase</keyword>
<dbReference type="InterPro" id="IPR036409">
    <property type="entry name" value="Aldolase_II/adducin_N_sf"/>
</dbReference>
<evidence type="ECO:0000256" key="2">
    <source>
        <dbReference type="ARBA" id="ARBA00023239"/>
    </source>
</evidence>
<keyword evidence="5" id="KW-1185">Reference proteome</keyword>
<dbReference type="InterPro" id="IPR050197">
    <property type="entry name" value="Aldolase_class_II_sugar_metab"/>
</dbReference>
<dbReference type="EMBL" id="JAFFZE010000031">
    <property type="protein sequence ID" value="MCT2588044.1"/>
    <property type="molecule type" value="Genomic_DNA"/>
</dbReference>
<dbReference type="SUPFAM" id="SSF53639">
    <property type="entry name" value="AraD/HMP-PK domain-like"/>
    <property type="match status" value="1"/>
</dbReference>
<dbReference type="Gene3D" id="3.40.225.10">
    <property type="entry name" value="Class II aldolase/adducin N-terminal domain"/>
    <property type="match status" value="1"/>
</dbReference>
<dbReference type="SMART" id="SM01007">
    <property type="entry name" value="Aldolase_II"/>
    <property type="match status" value="1"/>
</dbReference>
<dbReference type="Proteomes" id="UP001156441">
    <property type="component" value="Unassembled WGS sequence"/>
</dbReference>
<gene>
    <name evidence="4" type="ORF">JT362_33540</name>
</gene>
<accession>A0ABT2JJI0</accession>
<evidence type="ECO:0000313" key="4">
    <source>
        <dbReference type="EMBL" id="MCT2588044.1"/>
    </source>
</evidence>
<comment type="caution">
    <text evidence="4">The sequence shown here is derived from an EMBL/GenBank/DDBJ whole genome shotgun (WGS) entry which is preliminary data.</text>
</comment>
<sequence length="215" mass="22342">MVYESERALLVAAGRRLAEGGLVVGTAGNLSVRAGEHVVVTASGTDLGALTPDLLTVVDLTGTVVAGHPRPTSELPLHLAIHTRTGARAVAHAHAMSSIAVGCTHDELPPVHYATLQLGGVVRVARYATFGSEALAANVLAALTDRAAALMRNHGSIALGETLDEACARLELVEWLAETYRRAVALGNPRLLTDEELTAAAAQFTELDYGSPPTA</sequence>